<dbReference type="EMBL" id="CAJNOR010000452">
    <property type="protein sequence ID" value="CAF0918859.1"/>
    <property type="molecule type" value="Genomic_DNA"/>
</dbReference>
<dbReference type="AlphaFoldDB" id="A0A814AV44"/>
<dbReference type="Proteomes" id="UP000663828">
    <property type="component" value="Unassembled WGS sequence"/>
</dbReference>
<keyword evidence="5" id="KW-1185">Reference proteome</keyword>
<proteinExistence type="predicted"/>
<dbReference type="PANTHER" id="PTHR45642">
    <property type="entry name" value="GDSL ESTERASE/LIPASE EXL3"/>
    <property type="match status" value="1"/>
</dbReference>
<dbReference type="InterPro" id="IPR050592">
    <property type="entry name" value="GDSL_lipolytic_enzyme"/>
</dbReference>
<comment type="caution">
    <text evidence="3">The sequence shown here is derived from an EMBL/GenBank/DDBJ whole genome shotgun (WGS) entry which is preliminary data.</text>
</comment>
<name>A0A814AV44_ADIRI</name>
<evidence type="ECO:0000313" key="3">
    <source>
        <dbReference type="EMBL" id="CAF0918859.1"/>
    </source>
</evidence>
<dbReference type="PANTHER" id="PTHR45642:SF139">
    <property type="entry name" value="SGNH HYDROLASE-TYPE ESTERASE DOMAIN-CONTAINING PROTEIN"/>
    <property type="match status" value="1"/>
</dbReference>
<dbReference type="EMBL" id="CAJNOR010000452">
    <property type="protein sequence ID" value="CAF0919103.1"/>
    <property type="molecule type" value="Genomic_DNA"/>
</dbReference>
<accession>A0A814AV44</accession>
<evidence type="ECO:0000313" key="4">
    <source>
        <dbReference type="EMBL" id="CAF0919103.1"/>
    </source>
</evidence>
<dbReference type="InterPro" id="IPR036514">
    <property type="entry name" value="SGNH_hydro_sf"/>
</dbReference>
<protein>
    <submittedName>
        <fullName evidence="3">Uncharacterized protein</fullName>
    </submittedName>
</protein>
<dbReference type="InterPro" id="IPR001087">
    <property type="entry name" value="GDSL"/>
</dbReference>
<sequence length="316" mass="35941">MYMICAVLATFHFVSIHSVQIPYDTVVCFGDSHSDTGNIYNLTKFKWPLVPPYYQGRFSNGPLWIEKLSIPTLINYAYGSATTDNYLITGITVLNTIVPGVRQQVSMYKNATNLTQVNFNRTLYVIWAGVNDYYFNNYLLPYAVVSSLMQSVNDLIQLGAKHFLIFNQPPLQAISFGTNLNLSSYLSTLILAHNNNLSTTIQSYRSNYSNRVFHLYDLYSLVVNILNKTSTYGINSTTNCWNISTGVINGTCSTPESYLFIDEYHFTTRIHQFIADDVRQLFAVSSRSGKCSQSIAATFCCIFMCIVLHWKEFYHI</sequence>
<dbReference type="Gene3D" id="3.40.50.1110">
    <property type="entry name" value="SGNH hydrolase"/>
    <property type="match status" value="1"/>
</dbReference>
<dbReference type="GO" id="GO:0016788">
    <property type="term" value="F:hydrolase activity, acting on ester bonds"/>
    <property type="evidence" value="ECO:0007669"/>
    <property type="project" value="InterPro"/>
</dbReference>
<organism evidence="3 5">
    <name type="scientific">Adineta ricciae</name>
    <name type="common">Rotifer</name>
    <dbReference type="NCBI Taxonomy" id="249248"/>
    <lineage>
        <taxon>Eukaryota</taxon>
        <taxon>Metazoa</taxon>
        <taxon>Spiralia</taxon>
        <taxon>Gnathifera</taxon>
        <taxon>Rotifera</taxon>
        <taxon>Eurotatoria</taxon>
        <taxon>Bdelloidea</taxon>
        <taxon>Adinetida</taxon>
        <taxon>Adinetidae</taxon>
        <taxon>Adineta</taxon>
    </lineage>
</organism>
<dbReference type="SUPFAM" id="SSF52266">
    <property type="entry name" value="SGNH hydrolase"/>
    <property type="match status" value="1"/>
</dbReference>
<gene>
    <name evidence="3" type="ORF">XAT740_LOCUS8924</name>
    <name evidence="4" type="ORF">XAT740_LOCUS8937</name>
</gene>
<keyword evidence="1 2" id="KW-0732">Signal</keyword>
<reference evidence="3" key="1">
    <citation type="submission" date="2021-02" db="EMBL/GenBank/DDBJ databases">
        <authorList>
            <person name="Nowell W R."/>
        </authorList>
    </citation>
    <scope>NUCLEOTIDE SEQUENCE</scope>
</reference>
<evidence type="ECO:0000256" key="2">
    <source>
        <dbReference type="SAM" id="SignalP"/>
    </source>
</evidence>
<dbReference type="CDD" id="cd01846">
    <property type="entry name" value="fatty_acyltransferase_like"/>
    <property type="match status" value="1"/>
</dbReference>
<dbReference type="Pfam" id="PF00657">
    <property type="entry name" value="Lipase_GDSL"/>
    <property type="match status" value="1"/>
</dbReference>
<evidence type="ECO:0000256" key="1">
    <source>
        <dbReference type="ARBA" id="ARBA00022729"/>
    </source>
</evidence>
<feature type="signal peptide" evidence="2">
    <location>
        <begin position="1"/>
        <end position="18"/>
    </location>
</feature>
<feature type="chain" id="PRO_5036223838" evidence="2">
    <location>
        <begin position="19"/>
        <end position="316"/>
    </location>
</feature>
<evidence type="ECO:0000313" key="5">
    <source>
        <dbReference type="Proteomes" id="UP000663828"/>
    </source>
</evidence>